<evidence type="ECO:0000313" key="3">
    <source>
        <dbReference type="Proteomes" id="UP001275315"/>
    </source>
</evidence>
<dbReference type="Proteomes" id="UP001275315">
    <property type="component" value="Unassembled WGS sequence"/>
</dbReference>
<sequence length="160" mass="16817">MNSKRLSLLALFIALSAIGSAIKIPVVISSVALDAFPALLAAVLISKRSGALVAGLGHVVSALLGGMPLGPLHILVAAEMALIVWRFGYIYQSGQRIFASVFFVIANGLLASVPFIFLMSLSFYLAITPGLLIGALVNTILALLLEPRVASIFHSRMEGT</sequence>
<protein>
    <submittedName>
        <fullName evidence="2">ECF transporter S component</fullName>
    </submittedName>
</protein>
<feature type="transmembrane region" description="Helical" evidence="1">
    <location>
        <begin position="97"/>
        <end position="117"/>
    </location>
</feature>
<dbReference type="Pfam" id="PF12822">
    <property type="entry name" value="ECF_trnsprt"/>
    <property type="match status" value="1"/>
</dbReference>
<keyword evidence="1" id="KW-0812">Transmembrane</keyword>
<feature type="transmembrane region" description="Helical" evidence="1">
    <location>
        <begin position="62"/>
        <end position="85"/>
    </location>
</feature>
<name>A0ABU5CP86_9BACI</name>
<feature type="transmembrane region" description="Helical" evidence="1">
    <location>
        <begin position="123"/>
        <end position="145"/>
    </location>
</feature>
<dbReference type="RefSeq" id="WP_320378489.1">
    <property type="nucleotide sequence ID" value="NZ_JAWDIQ010000001.1"/>
</dbReference>
<keyword evidence="1" id="KW-1133">Transmembrane helix</keyword>
<organism evidence="2 3">
    <name type="scientific">Paracerasibacillus soli</name>
    <dbReference type="NCBI Taxonomy" id="480284"/>
    <lineage>
        <taxon>Bacteria</taxon>
        <taxon>Bacillati</taxon>
        <taxon>Bacillota</taxon>
        <taxon>Bacilli</taxon>
        <taxon>Bacillales</taxon>
        <taxon>Bacillaceae</taxon>
        <taxon>Paracerasibacillus</taxon>
    </lineage>
</organism>
<accession>A0ABU5CP86</accession>
<dbReference type="Gene3D" id="1.10.1760.20">
    <property type="match status" value="1"/>
</dbReference>
<evidence type="ECO:0000313" key="2">
    <source>
        <dbReference type="EMBL" id="MDY0407696.1"/>
    </source>
</evidence>
<dbReference type="InterPro" id="IPR024529">
    <property type="entry name" value="ECF_trnsprt_substrate-spec"/>
</dbReference>
<keyword evidence="3" id="KW-1185">Reference proteome</keyword>
<dbReference type="EMBL" id="JAWDIQ010000001">
    <property type="protein sequence ID" value="MDY0407696.1"/>
    <property type="molecule type" value="Genomic_DNA"/>
</dbReference>
<proteinExistence type="predicted"/>
<keyword evidence="1" id="KW-0472">Membrane</keyword>
<comment type="caution">
    <text evidence="2">The sequence shown here is derived from an EMBL/GenBank/DDBJ whole genome shotgun (WGS) entry which is preliminary data.</text>
</comment>
<reference evidence="2 3" key="1">
    <citation type="submission" date="2023-10" db="EMBL/GenBank/DDBJ databases">
        <title>Virgibacillus soli CC-YMP-6 genome.</title>
        <authorList>
            <person name="Miliotis G."/>
            <person name="Sengupta P."/>
            <person name="Hameed A."/>
            <person name="Chuvochina M."/>
            <person name="Mcdonagh F."/>
            <person name="Simpson A.C."/>
            <person name="Singh N.K."/>
            <person name="Rekha P.D."/>
            <person name="Raman K."/>
            <person name="Hugenholtz P."/>
            <person name="Venkateswaran K."/>
        </authorList>
    </citation>
    <scope>NUCLEOTIDE SEQUENCE [LARGE SCALE GENOMIC DNA]</scope>
    <source>
        <strain evidence="2 3">CC-YMP-6</strain>
    </source>
</reference>
<gene>
    <name evidence="2" type="ORF">RWD45_02575</name>
</gene>
<evidence type="ECO:0000256" key="1">
    <source>
        <dbReference type="SAM" id="Phobius"/>
    </source>
</evidence>